<comment type="caution">
    <text evidence="1">The sequence shown here is derived from an EMBL/GenBank/DDBJ whole genome shotgun (WGS) entry which is preliminary data.</text>
</comment>
<sequence>MSTHIPSPAPVPLHLADRSDPLGLPDLCDLLIRVTGVTSGCERAAPELPVNTVSVVVVTEERFPGRPFDGASSPFRHRKC</sequence>
<keyword evidence="2" id="KW-1185">Reference proteome</keyword>
<evidence type="ECO:0000313" key="1">
    <source>
        <dbReference type="EMBL" id="TNN63556.1"/>
    </source>
</evidence>
<dbReference type="AlphaFoldDB" id="A0A4Z2HCS2"/>
<name>A0A4Z2HCS2_9TELE</name>
<protein>
    <submittedName>
        <fullName evidence="1">Uncharacterized protein</fullName>
    </submittedName>
</protein>
<reference evidence="1 2" key="1">
    <citation type="submission" date="2019-03" db="EMBL/GenBank/DDBJ databases">
        <title>First draft genome of Liparis tanakae, snailfish: a comprehensive survey of snailfish specific genes.</title>
        <authorList>
            <person name="Kim W."/>
            <person name="Song I."/>
            <person name="Jeong J.-H."/>
            <person name="Kim D."/>
            <person name="Kim S."/>
            <person name="Ryu S."/>
            <person name="Song J.Y."/>
            <person name="Lee S.K."/>
        </authorList>
    </citation>
    <scope>NUCLEOTIDE SEQUENCE [LARGE SCALE GENOMIC DNA]</scope>
    <source>
        <tissue evidence="1">Muscle</tissue>
    </source>
</reference>
<accession>A0A4Z2HCS2</accession>
<organism evidence="1 2">
    <name type="scientific">Liparis tanakae</name>
    <name type="common">Tanaka's snailfish</name>
    <dbReference type="NCBI Taxonomy" id="230148"/>
    <lineage>
        <taxon>Eukaryota</taxon>
        <taxon>Metazoa</taxon>
        <taxon>Chordata</taxon>
        <taxon>Craniata</taxon>
        <taxon>Vertebrata</taxon>
        <taxon>Euteleostomi</taxon>
        <taxon>Actinopterygii</taxon>
        <taxon>Neopterygii</taxon>
        <taxon>Teleostei</taxon>
        <taxon>Neoteleostei</taxon>
        <taxon>Acanthomorphata</taxon>
        <taxon>Eupercaria</taxon>
        <taxon>Perciformes</taxon>
        <taxon>Cottioidei</taxon>
        <taxon>Cottales</taxon>
        <taxon>Liparidae</taxon>
        <taxon>Liparis</taxon>
    </lineage>
</organism>
<proteinExistence type="predicted"/>
<dbReference type="EMBL" id="SRLO01000270">
    <property type="protein sequence ID" value="TNN63556.1"/>
    <property type="molecule type" value="Genomic_DNA"/>
</dbReference>
<evidence type="ECO:0000313" key="2">
    <source>
        <dbReference type="Proteomes" id="UP000314294"/>
    </source>
</evidence>
<dbReference type="Proteomes" id="UP000314294">
    <property type="component" value="Unassembled WGS sequence"/>
</dbReference>
<gene>
    <name evidence="1" type="ORF">EYF80_026208</name>
</gene>